<dbReference type="PROSITE" id="PS01327">
    <property type="entry name" value="MSCL"/>
    <property type="match status" value="1"/>
</dbReference>
<sequence>MDNKFSLHKPGWVGEFQKFIMRGNVIDMAVGIIIGAAFTAIVSSLVKDVMTPCIGLLTGGIDFSNIFITLKGPVLPTLAEATKAGAVTINVGVFLNALIQFLIVAFAVFWLVKLVSSLYKKQEEVAEPTISEKLLTEIRDLLERKP</sequence>
<keyword evidence="8 10" id="KW-0472">Membrane</keyword>
<keyword evidence="10" id="KW-0997">Cell inner membrane</keyword>
<dbReference type="EMBL" id="JAWJZY010000006">
    <property type="protein sequence ID" value="MEE8659606.1"/>
    <property type="molecule type" value="Genomic_DNA"/>
</dbReference>
<name>A0ABU7U673_9PROT</name>
<gene>
    <name evidence="10" type="primary">mscL</name>
    <name evidence="11" type="ORF">DOFOFD_11410</name>
</gene>
<dbReference type="InterPro" id="IPR019823">
    <property type="entry name" value="Mechanosensitive_channel_CS"/>
</dbReference>
<comment type="function">
    <text evidence="10">Channel that opens in response to stretch forces in the membrane lipid bilayer. May participate in the regulation of osmotic pressure changes within the cell.</text>
</comment>
<keyword evidence="3 10" id="KW-0813">Transport</keyword>
<evidence type="ECO:0000313" key="11">
    <source>
        <dbReference type="EMBL" id="MEE8659606.1"/>
    </source>
</evidence>
<dbReference type="RefSeq" id="WP_394820388.1">
    <property type="nucleotide sequence ID" value="NZ_JAWJZY010000006.1"/>
</dbReference>
<evidence type="ECO:0000256" key="6">
    <source>
        <dbReference type="ARBA" id="ARBA00022989"/>
    </source>
</evidence>
<evidence type="ECO:0000256" key="7">
    <source>
        <dbReference type="ARBA" id="ARBA00023065"/>
    </source>
</evidence>
<keyword evidence="4 10" id="KW-1003">Cell membrane</keyword>
<keyword evidence="9 10" id="KW-0407">Ion channel</keyword>
<dbReference type="PANTHER" id="PTHR30266">
    <property type="entry name" value="MECHANOSENSITIVE CHANNEL MSCL"/>
    <property type="match status" value="1"/>
</dbReference>
<dbReference type="PRINTS" id="PR01264">
    <property type="entry name" value="MECHCHANNEL"/>
</dbReference>
<comment type="subunit">
    <text evidence="10">Homopentamer.</text>
</comment>
<evidence type="ECO:0000256" key="1">
    <source>
        <dbReference type="ARBA" id="ARBA00004651"/>
    </source>
</evidence>
<dbReference type="InterPro" id="IPR036019">
    <property type="entry name" value="MscL_channel"/>
</dbReference>
<dbReference type="Gene3D" id="1.10.1200.120">
    <property type="entry name" value="Large-conductance mechanosensitive channel, MscL, domain 1"/>
    <property type="match status" value="1"/>
</dbReference>
<comment type="caution">
    <text evidence="11">The sequence shown here is derived from an EMBL/GenBank/DDBJ whole genome shotgun (WGS) entry which is preliminary data.</text>
</comment>
<feature type="transmembrane region" description="Helical" evidence="10">
    <location>
        <begin position="88"/>
        <end position="112"/>
    </location>
</feature>
<dbReference type="NCBIfam" id="TIGR00220">
    <property type="entry name" value="mscL"/>
    <property type="match status" value="1"/>
</dbReference>
<dbReference type="HAMAP" id="MF_00115">
    <property type="entry name" value="MscL"/>
    <property type="match status" value="1"/>
</dbReference>
<organism evidence="11 12">
    <name type="scientific">Sorlinia euscelidii</name>
    <dbReference type="NCBI Taxonomy" id="3081148"/>
    <lineage>
        <taxon>Bacteria</taxon>
        <taxon>Pseudomonadati</taxon>
        <taxon>Pseudomonadota</taxon>
        <taxon>Alphaproteobacteria</taxon>
        <taxon>Acetobacterales</taxon>
        <taxon>Acetobacteraceae</taxon>
        <taxon>Sorlinia</taxon>
    </lineage>
</organism>
<evidence type="ECO:0000256" key="2">
    <source>
        <dbReference type="ARBA" id="ARBA00007254"/>
    </source>
</evidence>
<keyword evidence="12" id="KW-1185">Reference proteome</keyword>
<comment type="subcellular location">
    <subcellularLocation>
        <location evidence="10">Cell inner membrane</location>
        <topology evidence="10">Multi-pass membrane protein</topology>
    </subcellularLocation>
    <subcellularLocation>
        <location evidence="1">Cell membrane</location>
        <topology evidence="1">Multi-pass membrane protein</topology>
    </subcellularLocation>
</comment>
<feature type="transmembrane region" description="Helical" evidence="10">
    <location>
        <begin position="20"/>
        <end position="42"/>
    </location>
</feature>
<keyword evidence="7 10" id="KW-0406">Ion transport</keyword>
<evidence type="ECO:0000256" key="3">
    <source>
        <dbReference type="ARBA" id="ARBA00022448"/>
    </source>
</evidence>
<reference evidence="11 12" key="1">
    <citation type="submission" date="2023-10" db="EMBL/GenBank/DDBJ databases">
        <title>Sorlinia euscelidii gen. nov., sp. nov., an acetic acid bacteria isolated from the gut of Euscelidius variegatus emitter.</title>
        <authorList>
            <person name="Michoud G."/>
            <person name="Marasco R."/>
            <person name="Seferji K."/>
            <person name="Gonella E."/>
            <person name="Garuglieri E."/>
            <person name="Alma A."/>
            <person name="Mapelli F."/>
            <person name="Borin S."/>
            <person name="Daffonchio D."/>
            <person name="Crotti E."/>
        </authorList>
    </citation>
    <scope>NUCLEOTIDE SEQUENCE [LARGE SCALE GENOMIC DNA]</scope>
    <source>
        <strain evidence="11 12">EV16P</strain>
    </source>
</reference>
<protein>
    <recommendedName>
        <fullName evidence="10">Large-conductance mechanosensitive channel</fullName>
    </recommendedName>
</protein>
<feature type="transmembrane region" description="Helical" evidence="10">
    <location>
        <begin position="49"/>
        <end position="68"/>
    </location>
</feature>
<keyword evidence="6 10" id="KW-1133">Transmembrane helix</keyword>
<dbReference type="InterPro" id="IPR001185">
    <property type="entry name" value="MS_channel"/>
</dbReference>
<evidence type="ECO:0000256" key="10">
    <source>
        <dbReference type="HAMAP-Rule" id="MF_00115"/>
    </source>
</evidence>
<dbReference type="Pfam" id="PF01741">
    <property type="entry name" value="MscL"/>
    <property type="match status" value="1"/>
</dbReference>
<dbReference type="InterPro" id="IPR037673">
    <property type="entry name" value="MSC/AndL"/>
</dbReference>
<proteinExistence type="inferred from homology"/>
<dbReference type="PANTHER" id="PTHR30266:SF2">
    <property type="entry name" value="LARGE-CONDUCTANCE MECHANOSENSITIVE CHANNEL"/>
    <property type="match status" value="1"/>
</dbReference>
<dbReference type="Proteomes" id="UP001312908">
    <property type="component" value="Unassembled WGS sequence"/>
</dbReference>
<evidence type="ECO:0000313" key="12">
    <source>
        <dbReference type="Proteomes" id="UP001312908"/>
    </source>
</evidence>
<evidence type="ECO:0000256" key="8">
    <source>
        <dbReference type="ARBA" id="ARBA00023136"/>
    </source>
</evidence>
<evidence type="ECO:0000256" key="4">
    <source>
        <dbReference type="ARBA" id="ARBA00022475"/>
    </source>
</evidence>
<comment type="similarity">
    <text evidence="2 10">Belongs to the MscL family.</text>
</comment>
<dbReference type="SUPFAM" id="SSF81330">
    <property type="entry name" value="Gated mechanosensitive channel"/>
    <property type="match status" value="1"/>
</dbReference>
<evidence type="ECO:0000256" key="9">
    <source>
        <dbReference type="ARBA" id="ARBA00023303"/>
    </source>
</evidence>
<accession>A0ABU7U673</accession>
<dbReference type="NCBIfam" id="NF001843">
    <property type="entry name" value="PRK00567.1-4"/>
    <property type="match status" value="1"/>
</dbReference>
<evidence type="ECO:0000256" key="5">
    <source>
        <dbReference type="ARBA" id="ARBA00022692"/>
    </source>
</evidence>
<keyword evidence="5 10" id="KW-0812">Transmembrane</keyword>